<organism evidence="2 3">
    <name type="scientific">Streptomyces phage Yosif</name>
    <dbReference type="NCBI Taxonomy" id="2201421"/>
    <lineage>
        <taxon>Viruses</taxon>
        <taxon>Duplodnaviria</taxon>
        <taxon>Heunggongvirae</taxon>
        <taxon>Uroviricota</taxon>
        <taxon>Caudoviricetes</taxon>
        <taxon>Arquatrovirinae</taxon>
        <taxon>Yosifvirus</taxon>
        <taxon>Yosifvirus yosif</taxon>
    </lineage>
</organism>
<dbReference type="GeneID" id="64470613"/>
<feature type="compositionally biased region" description="Basic and acidic residues" evidence="1">
    <location>
        <begin position="53"/>
        <end position="63"/>
    </location>
</feature>
<evidence type="ECO:0000313" key="3">
    <source>
        <dbReference type="Proteomes" id="UP000250856"/>
    </source>
</evidence>
<evidence type="ECO:0000256" key="1">
    <source>
        <dbReference type="SAM" id="MobiDB-lite"/>
    </source>
</evidence>
<feature type="region of interest" description="Disordered" evidence="1">
    <location>
        <begin position="1"/>
        <end position="63"/>
    </location>
</feature>
<proteinExistence type="predicted"/>
<dbReference type="EMBL" id="MH248947">
    <property type="protein sequence ID" value="AWY07617.1"/>
    <property type="molecule type" value="Genomic_DNA"/>
</dbReference>
<gene>
    <name evidence="2" type="primary">53</name>
    <name evidence="2" type="ORF">SEA_YOSIF_53</name>
</gene>
<sequence>MEFVPPDPEEYEQRLDESEPLTDPVWDDEEDDDPEVQGPPGVAYRAHPPVGREQIREDPPVDE</sequence>
<dbReference type="KEGG" id="vg:64470613"/>
<evidence type="ECO:0000313" key="2">
    <source>
        <dbReference type="EMBL" id="AWY07617.1"/>
    </source>
</evidence>
<name>A0A2Z4QBX8_9CAUD</name>
<dbReference type="Proteomes" id="UP000250856">
    <property type="component" value="Segment"/>
</dbReference>
<accession>A0A2Z4QBX8</accession>
<keyword evidence="3" id="KW-1185">Reference proteome</keyword>
<feature type="compositionally biased region" description="Acidic residues" evidence="1">
    <location>
        <begin position="25"/>
        <end position="35"/>
    </location>
</feature>
<protein>
    <submittedName>
        <fullName evidence="2">Uncharacterized protein</fullName>
    </submittedName>
</protein>
<dbReference type="RefSeq" id="YP_010054695.1">
    <property type="nucleotide sequence ID" value="NC_054656.1"/>
</dbReference>
<reference evidence="3" key="1">
    <citation type="submission" date="2018-04" db="EMBL/GenBank/DDBJ databases">
        <authorList>
            <person name="Go L.Y."/>
            <person name="Mitchell J.A."/>
        </authorList>
    </citation>
    <scope>NUCLEOTIDE SEQUENCE [LARGE SCALE GENOMIC DNA]</scope>
</reference>